<dbReference type="EMBL" id="AQGS01000867">
    <property type="protein sequence ID" value="EPS36557.1"/>
    <property type="molecule type" value="Genomic_DNA"/>
</dbReference>
<dbReference type="AlphaFoldDB" id="S8BMW2"/>
<keyword evidence="3" id="KW-1185">Reference proteome</keyword>
<gene>
    <name evidence="2" type="ORF">H072_9916</name>
</gene>
<feature type="compositionally biased region" description="Basic residues" evidence="1">
    <location>
        <begin position="54"/>
        <end position="68"/>
    </location>
</feature>
<feature type="compositionally biased region" description="Polar residues" evidence="1">
    <location>
        <begin position="211"/>
        <end position="227"/>
    </location>
</feature>
<name>S8BMW2_DACHA</name>
<feature type="region of interest" description="Disordered" evidence="1">
    <location>
        <begin position="52"/>
        <end position="84"/>
    </location>
</feature>
<dbReference type="OrthoDB" id="10592579at2759"/>
<dbReference type="HOGENOM" id="CLU_1137965_0_0_1"/>
<organism evidence="2 3">
    <name type="scientific">Dactylellina haptotyla (strain CBS 200.50)</name>
    <name type="common">Nematode-trapping fungus</name>
    <name type="synonym">Monacrosporium haptotylum</name>
    <dbReference type="NCBI Taxonomy" id="1284197"/>
    <lineage>
        <taxon>Eukaryota</taxon>
        <taxon>Fungi</taxon>
        <taxon>Dikarya</taxon>
        <taxon>Ascomycota</taxon>
        <taxon>Pezizomycotina</taxon>
        <taxon>Orbiliomycetes</taxon>
        <taxon>Orbiliales</taxon>
        <taxon>Orbiliaceae</taxon>
        <taxon>Dactylellina</taxon>
    </lineage>
</organism>
<protein>
    <submittedName>
        <fullName evidence="2">Uncharacterized protein</fullName>
    </submittedName>
</protein>
<feature type="region of interest" description="Disordered" evidence="1">
    <location>
        <begin position="130"/>
        <end position="233"/>
    </location>
</feature>
<feature type="region of interest" description="Disordered" evidence="1">
    <location>
        <begin position="1"/>
        <end position="21"/>
    </location>
</feature>
<evidence type="ECO:0000313" key="3">
    <source>
        <dbReference type="Proteomes" id="UP000015100"/>
    </source>
</evidence>
<comment type="caution">
    <text evidence="2">The sequence shown here is derived from an EMBL/GenBank/DDBJ whole genome shotgun (WGS) entry which is preliminary data.</text>
</comment>
<evidence type="ECO:0000256" key="1">
    <source>
        <dbReference type="SAM" id="MobiDB-lite"/>
    </source>
</evidence>
<dbReference type="STRING" id="1284197.S8BMW2"/>
<sequence>MEAKSASITPTAAAAVAAPPPTLLTEEGAIVEGSVTPIELLAEATELAREALAHHAKAHQHQHQHQTHSHASNPADSPAAQHANDTAVAAPTAITTVVTPPAQIEKPHVQIHDPVPNAAGNAVAAVESKVGTTPLSTVREEQRPKDTTPPTTTTTTTQQQQQQKEVKTPVAQPAVAATTPPSGMAVSPAVATTPHPSYGNKRTASGAIKAPSQSLPATPYQPSSASPRNGRERIGEVLSHVLAV</sequence>
<feature type="compositionally biased region" description="Low complexity" evidence="1">
    <location>
        <begin position="148"/>
        <end position="181"/>
    </location>
</feature>
<reference evidence="3" key="2">
    <citation type="submission" date="2013-04" db="EMBL/GenBank/DDBJ databases">
        <title>Genomic mechanisms accounting for the adaptation to parasitism in nematode-trapping fungi.</title>
        <authorList>
            <person name="Ahren D.G."/>
        </authorList>
    </citation>
    <scope>NUCLEOTIDE SEQUENCE [LARGE SCALE GENOMIC DNA]</scope>
    <source>
        <strain evidence="3">CBS 200.50</strain>
    </source>
</reference>
<evidence type="ECO:0000313" key="2">
    <source>
        <dbReference type="EMBL" id="EPS36557.1"/>
    </source>
</evidence>
<dbReference type="Proteomes" id="UP000015100">
    <property type="component" value="Unassembled WGS sequence"/>
</dbReference>
<reference evidence="2 3" key="1">
    <citation type="journal article" date="2013" name="PLoS Genet.">
        <title>Genomic mechanisms accounting for the adaptation to parasitism in nematode-trapping fungi.</title>
        <authorList>
            <person name="Meerupati T."/>
            <person name="Andersson K.M."/>
            <person name="Friman E."/>
            <person name="Kumar D."/>
            <person name="Tunlid A."/>
            <person name="Ahren D."/>
        </authorList>
    </citation>
    <scope>NUCLEOTIDE SEQUENCE [LARGE SCALE GENOMIC DNA]</scope>
    <source>
        <strain evidence="2 3">CBS 200.50</strain>
    </source>
</reference>
<proteinExistence type="predicted"/>
<accession>S8BMW2</accession>